<evidence type="ECO:0000313" key="5">
    <source>
        <dbReference type="Proteomes" id="UP000244867"/>
    </source>
</evidence>
<gene>
    <name evidence="4" type="primary">dprA</name>
    <name evidence="4" type="ORF">C7S10_11860</name>
</gene>
<dbReference type="Gene3D" id="3.40.50.450">
    <property type="match status" value="1"/>
</dbReference>
<feature type="region of interest" description="Disordered" evidence="2">
    <location>
        <begin position="327"/>
        <end position="363"/>
    </location>
</feature>
<evidence type="ECO:0000313" key="4">
    <source>
        <dbReference type="EMBL" id="PUA81063.1"/>
    </source>
</evidence>
<feature type="region of interest" description="Disordered" evidence="2">
    <location>
        <begin position="1"/>
        <end position="23"/>
    </location>
</feature>
<evidence type="ECO:0000256" key="2">
    <source>
        <dbReference type="SAM" id="MobiDB-lite"/>
    </source>
</evidence>
<feature type="domain" description="Smf/DprA SLOG" evidence="3">
    <location>
        <begin position="99"/>
        <end position="319"/>
    </location>
</feature>
<dbReference type="InterPro" id="IPR057666">
    <property type="entry name" value="DrpA_SLOG"/>
</dbReference>
<dbReference type="Proteomes" id="UP000244867">
    <property type="component" value="Unassembled WGS sequence"/>
</dbReference>
<dbReference type="Pfam" id="PF02481">
    <property type="entry name" value="DNA_processg_A"/>
    <property type="match status" value="1"/>
</dbReference>
<comment type="similarity">
    <text evidence="1">Belongs to the DprA/Smf family.</text>
</comment>
<dbReference type="PANTHER" id="PTHR43022:SF1">
    <property type="entry name" value="PROTEIN SMF"/>
    <property type="match status" value="1"/>
</dbReference>
<keyword evidence="5" id="KW-1185">Reference proteome</keyword>
<dbReference type="RefSeq" id="WP_108344631.1">
    <property type="nucleotide sequence ID" value="NZ_PYXZ01000004.1"/>
</dbReference>
<dbReference type="InterPro" id="IPR003488">
    <property type="entry name" value="DprA"/>
</dbReference>
<dbReference type="OrthoDB" id="9785707at2"/>
<dbReference type="EMBL" id="PYXZ01000004">
    <property type="protein sequence ID" value="PUA81063.1"/>
    <property type="molecule type" value="Genomic_DNA"/>
</dbReference>
<proteinExistence type="inferred from homology"/>
<reference evidence="4 5" key="1">
    <citation type="submission" date="2018-03" db="EMBL/GenBank/DDBJ databases">
        <authorList>
            <person name="Keele B.F."/>
        </authorList>
    </citation>
    <scope>NUCLEOTIDE SEQUENCE [LARGE SCALE GENOMIC DNA]</scope>
    <source>
        <strain evidence="4 5">IB-3</strain>
    </source>
</reference>
<dbReference type="NCBIfam" id="TIGR00732">
    <property type="entry name" value="dprA"/>
    <property type="match status" value="1"/>
</dbReference>
<dbReference type="SUPFAM" id="SSF102405">
    <property type="entry name" value="MCP/YpsA-like"/>
    <property type="match status" value="1"/>
</dbReference>
<organism evidence="4 5">
    <name type="scientific">Nocardioides currus</name>
    <dbReference type="NCBI Taxonomy" id="2133958"/>
    <lineage>
        <taxon>Bacteria</taxon>
        <taxon>Bacillati</taxon>
        <taxon>Actinomycetota</taxon>
        <taxon>Actinomycetes</taxon>
        <taxon>Propionibacteriales</taxon>
        <taxon>Nocardioidaceae</taxon>
        <taxon>Nocardioides</taxon>
    </lineage>
</organism>
<dbReference type="PANTHER" id="PTHR43022">
    <property type="entry name" value="PROTEIN SMF"/>
    <property type="match status" value="1"/>
</dbReference>
<accession>A0A2R7YXI4</accession>
<feature type="compositionally biased region" description="Low complexity" evidence="2">
    <location>
        <begin position="1"/>
        <end position="13"/>
    </location>
</feature>
<evidence type="ECO:0000256" key="1">
    <source>
        <dbReference type="ARBA" id="ARBA00006525"/>
    </source>
</evidence>
<comment type="caution">
    <text evidence="4">The sequence shown here is derived from an EMBL/GenBank/DDBJ whole genome shotgun (WGS) entry which is preliminary data.</text>
</comment>
<dbReference type="AlphaFoldDB" id="A0A2R7YXI4"/>
<protein>
    <submittedName>
        <fullName evidence="4">DNA-protecting protein DprA</fullName>
    </submittedName>
</protein>
<dbReference type="GO" id="GO:0009294">
    <property type="term" value="P:DNA-mediated transformation"/>
    <property type="evidence" value="ECO:0007669"/>
    <property type="project" value="InterPro"/>
</dbReference>
<sequence length="363" mass="37939">MTTNQTNTTSPTSRKGVSRPVHAADETERLARVRLSSVTEPGDLRVTGLASELGASKVLEYLEAAGDVAAHWAFIIGQELALVDPARVLEQAAAKGIRFVVPGDNEWPRQLAGLRGAGALHDRGGEPVGLWVRGNHELHQLALTSVAVVGSRAATSYGIEQATEFSHDLASMGHTVVSGLAYGVDEAAHRGALMAKGTTIAVLPEGVDRPYPSANASLLDAIANRGLVVSEAPPGTEANRTRFLARNRIVAGLAEGTLLIEGAHRSGALNTAEWAGNLRRTVMGLPGPVTSAASAGVNQMIRLGQASAVIDAQDVITDLSARPDRASAAGQVDESYVPAPVRSQDAPVPCASPKSLRQPRFDM</sequence>
<evidence type="ECO:0000259" key="3">
    <source>
        <dbReference type="Pfam" id="PF02481"/>
    </source>
</evidence>
<name>A0A2R7YXI4_9ACTN</name>